<dbReference type="EMBL" id="JH603170">
    <property type="protein sequence ID" value="EIC19507.1"/>
    <property type="molecule type" value="Genomic_DNA"/>
</dbReference>
<evidence type="ECO:0000313" key="4">
    <source>
        <dbReference type="Proteomes" id="UP000002964"/>
    </source>
</evidence>
<evidence type="ECO:0000256" key="2">
    <source>
        <dbReference type="SAM" id="MobiDB-lite"/>
    </source>
</evidence>
<dbReference type="RefSeq" id="WP_009149869.1">
    <property type="nucleotide sequence ID" value="NZ_CP121471.1"/>
</dbReference>
<sequence>MPETSKRRGPKPTGQALSGAERQRRYMQRLKGKAVTDRVSAPAVSDELPAARARIAELETLVANLRTSERASKIEANRLTRERDEARAELAAIKALPARPSPAQNTVTDDKPRGYPTEVKALAVRMADEGKETKEIRAAILEACGKAPDISNLARLMRQWRAALV</sequence>
<reference evidence="4" key="1">
    <citation type="submission" date="2011-06" db="EMBL/GenBank/DDBJ databases">
        <authorList>
            <consortium name="US DOE Joint Genome Institute (JGI-PGF)"/>
            <person name="Lucas S."/>
            <person name="Han J."/>
            <person name="Lapidus A."/>
            <person name="Cheng J.-F."/>
            <person name="Goodwin L."/>
            <person name="Pitluck S."/>
            <person name="Peters L."/>
            <person name="Land M.L."/>
            <person name="Hauser L."/>
            <person name="Vogl K."/>
            <person name="Liu Z."/>
            <person name="Overmann J."/>
            <person name="Frigaard N.-U."/>
            <person name="Bryant D.A."/>
            <person name="Woyke T.J."/>
        </authorList>
    </citation>
    <scope>NUCLEOTIDE SEQUENCE [LARGE SCALE GENOMIC DNA]</scope>
    <source>
        <strain evidence="4">970</strain>
    </source>
</reference>
<protein>
    <submittedName>
        <fullName evidence="3">Uncharacterized protein</fullName>
    </submittedName>
</protein>
<dbReference type="STRING" id="631362.Thi970DRAFT_03085"/>
<dbReference type="Proteomes" id="UP000002964">
    <property type="component" value="Unassembled WGS sequence"/>
</dbReference>
<evidence type="ECO:0000256" key="1">
    <source>
        <dbReference type="SAM" id="Coils"/>
    </source>
</evidence>
<organism evidence="3 4">
    <name type="scientific">Thiorhodovibrio frisius</name>
    <dbReference type="NCBI Taxonomy" id="631362"/>
    <lineage>
        <taxon>Bacteria</taxon>
        <taxon>Pseudomonadati</taxon>
        <taxon>Pseudomonadota</taxon>
        <taxon>Gammaproteobacteria</taxon>
        <taxon>Chromatiales</taxon>
        <taxon>Chromatiaceae</taxon>
        <taxon>Thiorhodovibrio</taxon>
    </lineage>
</organism>
<accession>H8Z5G1</accession>
<keyword evidence="1" id="KW-0175">Coiled coil</keyword>
<feature type="region of interest" description="Disordered" evidence="2">
    <location>
        <begin position="1"/>
        <end position="24"/>
    </location>
</feature>
<dbReference type="eggNOG" id="ENOG5033D6S">
    <property type="taxonomic scope" value="Bacteria"/>
</dbReference>
<gene>
    <name evidence="3" type="ORF">Thi970DRAFT_03085</name>
</gene>
<proteinExistence type="predicted"/>
<dbReference type="HOGENOM" id="CLU_1610025_0_0_6"/>
<dbReference type="OrthoDB" id="9894369at2"/>
<name>H8Z5G1_9GAMM</name>
<reference evidence="3 4" key="2">
    <citation type="submission" date="2011-11" db="EMBL/GenBank/DDBJ databases">
        <authorList>
            <consortium name="US DOE Joint Genome Institute"/>
            <person name="Lucas S."/>
            <person name="Han J."/>
            <person name="Lapidus A."/>
            <person name="Cheng J.-F."/>
            <person name="Goodwin L."/>
            <person name="Pitluck S."/>
            <person name="Peters L."/>
            <person name="Ovchinnikova G."/>
            <person name="Zhang X."/>
            <person name="Detter J.C."/>
            <person name="Han C."/>
            <person name="Tapia R."/>
            <person name="Land M."/>
            <person name="Hauser L."/>
            <person name="Kyrpides N."/>
            <person name="Ivanova N."/>
            <person name="Pagani I."/>
            <person name="Vogl K."/>
            <person name="Liu Z."/>
            <person name="Overmann J."/>
            <person name="Frigaard N.-U."/>
            <person name="Bryant D."/>
            <person name="Woyke T."/>
        </authorList>
    </citation>
    <scope>NUCLEOTIDE SEQUENCE [LARGE SCALE GENOMIC DNA]</scope>
    <source>
        <strain evidence="3 4">970</strain>
    </source>
</reference>
<keyword evidence="4" id="KW-1185">Reference proteome</keyword>
<evidence type="ECO:0000313" key="3">
    <source>
        <dbReference type="EMBL" id="EIC19507.1"/>
    </source>
</evidence>
<dbReference type="AlphaFoldDB" id="H8Z5G1"/>
<feature type="coiled-coil region" evidence="1">
    <location>
        <begin position="69"/>
        <end position="96"/>
    </location>
</feature>